<name>A0ABS2GU22_9BURK</name>
<evidence type="ECO:0000313" key="2">
    <source>
        <dbReference type="Proteomes" id="UP000777002"/>
    </source>
</evidence>
<dbReference type="Proteomes" id="UP000777002">
    <property type="component" value="Unassembled WGS sequence"/>
</dbReference>
<dbReference type="EMBL" id="JACJKX010000022">
    <property type="protein sequence ID" value="MBM6929350.1"/>
    <property type="molecule type" value="Genomic_DNA"/>
</dbReference>
<organism evidence="1 2">
    <name type="scientific">Parasutterella secunda</name>
    <dbReference type="NCBI Taxonomy" id="626947"/>
    <lineage>
        <taxon>Bacteria</taxon>
        <taxon>Pseudomonadati</taxon>
        <taxon>Pseudomonadota</taxon>
        <taxon>Betaproteobacteria</taxon>
        <taxon>Burkholderiales</taxon>
        <taxon>Sutterellaceae</taxon>
        <taxon>Parasutterella</taxon>
    </lineage>
</organism>
<comment type="caution">
    <text evidence="1">The sequence shown here is derived from an EMBL/GenBank/DDBJ whole genome shotgun (WGS) entry which is preliminary data.</text>
</comment>
<reference evidence="1 2" key="1">
    <citation type="journal article" date="2021" name="Sci. Rep.">
        <title>The distribution of antibiotic resistance genes in chicken gut microbiota commensals.</title>
        <authorList>
            <person name="Juricova H."/>
            <person name="Matiasovicova J."/>
            <person name="Kubasova T."/>
            <person name="Cejkova D."/>
            <person name="Rychlik I."/>
        </authorList>
    </citation>
    <scope>NUCLEOTIDE SEQUENCE [LARGE SCALE GENOMIC DNA]</scope>
    <source>
        <strain evidence="1 2">An562</strain>
    </source>
</reference>
<dbReference type="RefSeq" id="WP_205050936.1">
    <property type="nucleotide sequence ID" value="NZ_JACJKX010000022.1"/>
</dbReference>
<accession>A0ABS2GU22</accession>
<protein>
    <submittedName>
        <fullName evidence="1">Uncharacterized protein</fullName>
    </submittedName>
</protein>
<evidence type="ECO:0000313" key="1">
    <source>
        <dbReference type="EMBL" id="MBM6929350.1"/>
    </source>
</evidence>
<proteinExistence type="predicted"/>
<sequence>MQYITGFHALNCHSSLRAPDTLPVAVDWTYPEIADTETAFFKDFSIETNKEIPYLTGTHNVANPIRAVLDLVIQGKEKELTGLKHKILANDLLTEELFNKVIELQAQSLWNDVSWSIGCEYGIEWLDFLTSKNIAWPTNPNPSFEPVAPADNSLLSFVQARISEFKQFQKISTLAGLFHSVLFREAEVNRMVKIELRVFLSKLQSEELQFLMAIEHYPESNHVFQTDFMKLRTMLKMD</sequence>
<gene>
    <name evidence="1" type="ORF">H5985_08740</name>
</gene>
<keyword evidence="2" id="KW-1185">Reference proteome</keyword>